<feature type="region of interest" description="Disordered" evidence="2">
    <location>
        <begin position="247"/>
        <end position="269"/>
    </location>
</feature>
<dbReference type="HOGENOM" id="CLU_058112_0_0_1"/>
<feature type="region of interest" description="Disordered" evidence="2">
    <location>
        <begin position="1"/>
        <end position="54"/>
    </location>
</feature>
<feature type="compositionally biased region" description="Polar residues" evidence="2">
    <location>
        <begin position="256"/>
        <end position="269"/>
    </location>
</feature>
<dbReference type="GO" id="GO:0003723">
    <property type="term" value="F:RNA binding"/>
    <property type="evidence" value="ECO:0007669"/>
    <property type="project" value="UniProtKB-KW"/>
</dbReference>
<dbReference type="SUPFAM" id="SSF54928">
    <property type="entry name" value="RNA-binding domain, RBD"/>
    <property type="match status" value="1"/>
</dbReference>
<dbReference type="Gene3D" id="3.30.70.330">
    <property type="match status" value="1"/>
</dbReference>
<evidence type="ECO:0000256" key="2">
    <source>
        <dbReference type="SAM" id="MobiDB-lite"/>
    </source>
</evidence>
<evidence type="ECO:0000256" key="1">
    <source>
        <dbReference type="ARBA" id="ARBA00022884"/>
    </source>
</evidence>
<dbReference type="Pfam" id="PF00076">
    <property type="entry name" value="RRM_1"/>
    <property type="match status" value="1"/>
</dbReference>
<feature type="region of interest" description="Disordered" evidence="2">
    <location>
        <begin position="152"/>
        <end position="190"/>
    </location>
</feature>
<proteinExistence type="predicted"/>
<evidence type="ECO:0000259" key="3">
    <source>
        <dbReference type="Pfam" id="PF00076"/>
    </source>
</evidence>
<dbReference type="STRING" id="7217.B3M3Z6"/>
<dbReference type="OrthoDB" id="1748655at2759"/>
<keyword evidence="1" id="KW-0694">RNA-binding</keyword>
<dbReference type="InParanoid" id="B3M3Z6"/>
<dbReference type="AlphaFoldDB" id="B3M3Z6"/>
<dbReference type="InterPro" id="IPR012677">
    <property type="entry name" value="Nucleotide-bd_a/b_plait_sf"/>
</dbReference>
<dbReference type="PhylomeDB" id="B3M3Z6"/>
<dbReference type="OMA" id="KMDKLKC"/>
<dbReference type="GeneID" id="6507884"/>
<reference evidence="4 5" key="1">
    <citation type="journal article" date="2007" name="Nature">
        <title>Evolution of genes and genomes on the Drosophila phylogeny.</title>
        <authorList>
            <consortium name="Drosophila 12 Genomes Consortium"/>
            <person name="Clark A.G."/>
            <person name="Eisen M.B."/>
            <person name="Smith D.R."/>
            <person name="Bergman C.M."/>
            <person name="Oliver B."/>
            <person name="Markow T.A."/>
            <person name="Kaufman T.C."/>
            <person name="Kellis M."/>
            <person name="Gelbart W."/>
            <person name="Iyer V.N."/>
            <person name="Pollard D.A."/>
            <person name="Sackton T.B."/>
            <person name="Larracuente A.M."/>
            <person name="Singh N.D."/>
            <person name="Abad J.P."/>
            <person name="Abt D.N."/>
            <person name="Adryan B."/>
            <person name="Aguade M."/>
            <person name="Akashi H."/>
            <person name="Anderson W.W."/>
            <person name="Aquadro C.F."/>
            <person name="Ardell D.H."/>
            <person name="Arguello R."/>
            <person name="Artieri C.G."/>
            <person name="Barbash D.A."/>
            <person name="Barker D."/>
            <person name="Barsanti P."/>
            <person name="Batterham P."/>
            <person name="Batzoglou S."/>
            <person name="Begun D."/>
            <person name="Bhutkar A."/>
            <person name="Blanco E."/>
            <person name="Bosak S.A."/>
            <person name="Bradley R.K."/>
            <person name="Brand A.D."/>
            <person name="Brent M.R."/>
            <person name="Brooks A.N."/>
            <person name="Brown R.H."/>
            <person name="Butlin R.K."/>
            <person name="Caggese C."/>
            <person name="Calvi B.R."/>
            <person name="Bernardo de Carvalho A."/>
            <person name="Caspi A."/>
            <person name="Castrezana S."/>
            <person name="Celniker S.E."/>
            <person name="Chang J.L."/>
            <person name="Chapple C."/>
            <person name="Chatterji S."/>
            <person name="Chinwalla A."/>
            <person name="Civetta A."/>
            <person name="Clifton S.W."/>
            <person name="Comeron J.M."/>
            <person name="Costello J.C."/>
            <person name="Coyne J.A."/>
            <person name="Daub J."/>
            <person name="David R.G."/>
            <person name="Delcher A.L."/>
            <person name="Delehaunty K."/>
            <person name="Do C.B."/>
            <person name="Ebling H."/>
            <person name="Edwards K."/>
            <person name="Eickbush T."/>
            <person name="Evans J.D."/>
            <person name="Filipski A."/>
            <person name="Findeiss S."/>
            <person name="Freyhult E."/>
            <person name="Fulton L."/>
            <person name="Fulton R."/>
            <person name="Garcia A.C."/>
            <person name="Gardiner A."/>
            <person name="Garfield D.A."/>
            <person name="Garvin B.E."/>
            <person name="Gibson G."/>
            <person name="Gilbert D."/>
            <person name="Gnerre S."/>
            <person name="Godfrey J."/>
            <person name="Good R."/>
            <person name="Gotea V."/>
            <person name="Gravely B."/>
            <person name="Greenberg A.J."/>
            <person name="Griffiths-Jones S."/>
            <person name="Gross S."/>
            <person name="Guigo R."/>
            <person name="Gustafson E.A."/>
            <person name="Haerty W."/>
            <person name="Hahn M.W."/>
            <person name="Halligan D.L."/>
            <person name="Halpern A.L."/>
            <person name="Halter G.M."/>
            <person name="Han M.V."/>
            <person name="Heger A."/>
            <person name="Hillier L."/>
            <person name="Hinrichs A.S."/>
            <person name="Holmes I."/>
            <person name="Hoskins R.A."/>
            <person name="Hubisz M.J."/>
            <person name="Hultmark D."/>
            <person name="Huntley M.A."/>
            <person name="Jaffe D.B."/>
            <person name="Jagadeeshan S."/>
            <person name="Jeck W.R."/>
            <person name="Johnson J."/>
            <person name="Jones C.D."/>
            <person name="Jordan W.C."/>
            <person name="Karpen G.H."/>
            <person name="Kataoka E."/>
            <person name="Keightley P.D."/>
            <person name="Kheradpour P."/>
            <person name="Kirkness E.F."/>
            <person name="Koerich L.B."/>
            <person name="Kristiansen K."/>
            <person name="Kudrna D."/>
            <person name="Kulathinal R.J."/>
            <person name="Kumar S."/>
            <person name="Kwok R."/>
            <person name="Lander E."/>
            <person name="Langley C.H."/>
            <person name="Lapoint R."/>
            <person name="Lazzaro B.P."/>
            <person name="Lee S.J."/>
            <person name="Levesque L."/>
            <person name="Li R."/>
            <person name="Lin C.F."/>
            <person name="Lin M.F."/>
            <person name="Lindblad-Toh K."/>
            <person name="Llopart A."/>
            <person name="Long M."/>
            <person name="Low L."/>
            <person name="Lozovsky E."/>
            <person name="Lu J."/>
            <person name="Luo M."/>
            <person name="Machado C.A."/>
            <person name="Makalowski W."/>
            <person name="Marzo M."/>
            <person name="Matsuda M."/>
            <person name="Matzkin L."/>
            <person name="McAllister B."/>
            <person name="McBride C.S."/>
            <person name="McKernan B."/>
            <person name="McKernan K."/>
            <person name="Mendez-Lago M."/>
            <person name="Minx P."/>
            <person name="Mollenhauer M.U."/>
            <person name="Montooth K."/>
            <person name="Mount S.M."/>
            <person name="Mu X."/>
            <person name="Myers E."/>
            <person name="Negre B."/>
            <person name="Newfeld S."/>
            <person name="Nielsen R."/>
            <person name="Noor M.A."/>
            <person name="O'Grady P."/>
            <person name="Pachter L."/>
            <person name="Papaceit M."/>
            <person name="Parisi M.J."/>
            <person name="Parisi M."/>
            <person name="Parts L."/>
            <person name="Pedersen J.S."/>
            <person name="Pesole G."/>
            <person name="Phillippy A.M."/>
            <person name="Ponting C.P."/>
            <person name="Pop M."/>
            <person name="Porcelli D."/>
            <person name="Powell J.R."/>
            <person name="Prohaska S."/>
            <person name="Pruitt K."/>
            <person name="Puig M."/>
            <person name="Quesneville H."/>
            <person name="Ram K.R."/>
            <person name="Rand D."/>
            <person name="Rasmussen M.D."/>
            <person name="Reed L.K."/>
            <person name="Reenan R."/>
            <person name="Reily A."/>
            <person name="Remington K.A."/>
            <person name="Rieger T.T."/>
            <person name="Ritchie M.G."/>
            <person name="Robin C."/>
            <person name="Rogers Y.H."/>
            <person name="Rohde C."/>
            <person name="Rozas J."/>
            <person name="Rubenfield M.J."/>
            <person name="Ruiz A."/>
            <person name="Russo S."/>
            <person name="Salzberg S.L."/>
            <person name="Sanchez-Gracia A."/>
            <person name="Saranga D.J."/>
            <person name="Sato H."/>
            <person name="Schaeffer S.W."/>
            <person name="Schatz M.C."/>
            <person name="Schlenke T."/>
            <person name="Schwartz R."/>
            <person name="Segarra C."/>
            <person name="Singh R.S."/>
            <person name="Sirot L."/>
            <person name="Sirota M."/>
            <person name="Sisneros N.B."/>
            <person name="Smith C.D."/>
            <person name="Smith T.F."/>
            <person name="Spieth J."/>
            <person name="Stage D.E."/>
            <person name="Stark A."/>
            <person name="Stephan W."/>
            <person name="Strausberg R.L."/>
            <person name="Strempel S."/>
            <person name="Sturgill D."/>
            <person name="Sutton G."/>
            <person name="Sutton G.G."/>
            <person name="Tao W."/>
            <person name="Teichmann S."/>
            <person name="Tobari Y.N."/>
            <person name="Tomimura Y."/>
            <person name="Tsolas J.M."/>
            <person name="Valente V.L."/>
            <person name="Venter E."/>
            <person name="Venter J.C."/>
            <person name="Vicario S."/>
            <person name="Vieira F.G."/>
            <person name="Vilella A.J."/>
            <person name="Villasante A."/>
            <person name="Walenz B."/>
            <person name="Wang J."/>
            <person name="Wasserman M."/>
            <person name="Watts T."/>
            <person name="Wilson D."/>
            <person name="Wilson R.K."/>
            <person name="Wing R.A."/>
            <person name="Wolfner M.F."/>
            <person name="Wong A."/>
            <person name="Wong G.K."/>
            <person name="Wu C.I."/>
            <person name="Wu G."/>
            <person name="Yamamoto D."/>
            <person name="Yang H.P."/>
            <person name="Yang S.P."/>
            <person name="Yorke J.A."/>
            <person name="Yoshida K."/>
            <person name="Zdobnov E."/>
            <person name="Zhang P."/>
            <person name="Zhang Y."/>
            <person name="Zimin A.V."/>
            <person name="Baldwin J."/>
            <person name="Abdouelleil A."/>
            <person name="Abdulkadir J."/>
            <person name="Abebe A."/>
            <person name="Abera B."/>
            <person name="Abreu J."/>
            <person name="Acer S.C."/>
            <person name="Aftuck L."/>
            <person name="Alexander A."/>
            <person name="An P."/>
            <person name="Anderson E."/>
            <person name="Anderson S."/>
            <person name="Arachi H."/>
            <person name="Azer M."/>
            <person name="Bachantsang P."/>
            <person name="Barry A."/>
            <person name="Bayul T."/>
            <person name="Berlin A."/>
            <person name="Bessette D."/>
            <person name="Bloom T."/>
            <person name="Blye J."/>
            <person name="Boguslavskiy L."/>
            <person name="Bonnet C."/>
            <person name="Boukhgalter B."/>
            <person name="Bourzgui I."/>
            <person name="Brown A."/>
            <person name="Cahill P."/>
            <person name="Channer S."/>
            <person name="Cheshatsang Y."/>
            <person name="Chuda L."/>
            <person name="Citroen M."/>
            <person name="Collymore A."/>
            <person name="Cooke P."/>
            <person name="Costello M."/>
            <person name="D'Aco K."/>
            <person name="Daza R."/>
            <person name="De Haan G."/>
            <person name="DeGray S."/>
            <person name="DeMaso C."/>
            <person name="Dhargay N."/>
            <person name="Dooley K."/>
            <person name="Dooley E."/>
            <person name="Doricent M."/>
            <person name="Dorje P."/>
            <person name="Dorjee K."/>
            <person name="Dupes A."/>
            <person name="Elong R."/>
            <person name="Falk J."/>
            <person name="Farina A."/>
            <person name="Faro S."/>
            <person name="Ferguson D."/>
            <person name="Fisher S."/>
            <person name="Foley C.D."/>
            <person name="Franke A."/>
            <person name="Friedrich D."/>
            <person name="Gadbois L."/>
            <person name="Gearin G."/>
            <person name="Gearin C.R."/>
            <person name="Giannoukos G."/>
            <person name="Goode T."/>
            <person name="Graham J."/>
            <person name="Grandbois E."/>
            <person name="Grewal S."/>
            <person name="Gyaltsen K."/>
            <person name="Hafez N."/>
            <person name="Hagos B."/>
            <person name="Hall J."/>
            <person name="Henson C."/>
            <person name="Hollinger A."/>
            <person name="Honan T."/>
            <person name="Huard M.D."/>
            <person name="Hughes L."/>
            <person name="Hurhula B."/>
            <person name="Husby M.E."/>
            <person name="Kamat A."/>
            <person name="Kanga B."/>
            <person name="Kashin S."/>
            <person name="Khazanovich D."/>
            <person name="Kisner P."/>
            <person name="Lance K."/>
            <person name="Lara M."/>
            <person name="Lee W."/>
            <person name="Lennon N."/>
            <person name="Letendre F."/>
            <person name="LeVine R."/>
            <person name="Lipovsky A."/>
            <person name="Liu X."/>
            <person name="Liu J."/>
            <person name="Liu S."/>
            <person name="Lokyitsang T."/>
            <person name="Lokyitsang Y."/>
            <person name="Lubonja R."/>
            <person name="Lui A."/>
            <person name="MacDonald P."/>
            <person name="Magnisalis V."/>
            <person name="Maru K."/>
            <person name="Matthews C."/>
            <person name="McCusker W."/>
            <person name="McDonough S."/>
            <person name="Mehta T."/>
            <person name="Meldrim J."/>
            <person name="Meneus L."/>
            <person name="Mihai O."/>
            <person name="Mihalev A."/>
            <person name="Mihova T."/>
            <person name="Mittelman R."/>
            <person name="Mlenga V."/>
            <person name="Montmayeur A."/>
            <person name="Mulrain L."/>
            <person name="Navidi A."/>
            <person name="Naylor J."/>
            <person name="Negash T."/>
            <person name="Nguyen T."/>
            <person name="Nguyen N."/>
            <person name="Nicol R."/>
            <person name="Norbu C."/>
            <person name="Norbu N."/>
            <person name="Novod N."/>
            <person name="O'Neill B."/>
            <person name="Osman S."/>
            <person name="Markiewicz E."/>
            <person name="Oyono O.L."/>
            <person name="Patti C."/>
            <person name="Phunkhang P."/>
            <person name="Pierre F."/>
            <person name="Priest M."/>
            <person name="Raghuraman S."/>
            <person name="Rege F."/>
            <person name="Reyes R."/>
            <person name="Rise C."/>
            <person name="Rogov P."/>
            <person name="Ross K."/>
            <person name="Ryan E."/>
            <person name="Settipalli S."/>
            <person name="Shea T."/>
            <person name="Sherpa N."/>
            <person name="Shi L."/>
            <person name="Shih D."/>
            <person name="Sparrow T."/>
            <person name="Spaulding J."/>
            <person name="Stalker J."/>
            <person name="Stange-Thomann N."/>
            <person name="Stavropoulos S."/>
            <person name="Stone C."/>
            <person name="Strader C."/>
            <person name="Tesfaye S."/>
            <person name="Thomson T."/>
            <person name="Thoulutsang Y."/>
            <person name="Thoulutsang D."/>
            <person name="Topham K."/>
            <person name="Topping I."/>
            <person name="Tsamla T."/>
            <person name="Vassiliev H."/>
            <person name="Vo A."/>
            <person name="Wangchuk T."/>
            <person name="Wangdi T."/>
            <person name="Weiand M."/>
            <person name="Wilkinson J."/>
            <person name="Wilson A."/>
            <person name="Yadav S."/>
            <person name="Young G."/>
            <person name="Yu Q."/>
            <person name="Zembek L."/>
            <person name="Zhong D."/>
            <person name="Zimmer A."/>
            <person name="Zwirko Z."/>
            <person name="Jaffe D.B."/>
            <person name="Alvarez P."/>
            <person name="Brockman W."/>
            <person name="Butler J."/>
            <person name="Chin C."/>
            <person name="Gnerre S."/>
            <person name="Grabherr M."/>
            <person name="Kleber M."/>
            <person name="Mauceli E."/>
            <person name="MacCallum I."/>
        </authorList>
    </citation>
    <scope>NUCLEOTIDE SEQUENCE [LARGE SCALE GENOMIC DNA]</scope>
    <source>
        <strain evidence="5">Tucson 14024-0371.13</strain>
    </source>
</reference>
<sequence>MSSGNTTPNKGKASASSSELSLSSALHVTQVQTTEEDEPFYYYAGPPQTSKTDLEEMEQPKECLEDMVPMTPPFVAKISNLPMECNERELEKVYANFPRRSLTVPKKGKRPKGYALMELECREDLIQLLSLEKKCRGRLLYTTVYKEEDVPVKPGGGGDAPWTPRTLRTPRTPRTPITSGNVTSETDDLSSHYSASVSNLSEVVSSECSNSEMSYFSRESPIKRTPSSIEDAEKKMHLRLQKLAEFENAQTERFENSSPSDDPETFQMTWSDILNEAKKSEEL</sequence>
<gene>
    <name evidence="4" type="primary">Dana\GF25260</name>
    <name evidence="4" type="synonym">dana_GLEANR_9937</name>
    <name evidence="4" type="ORF">GF25260</name>
</gene>
<protein>
    <recommendedName>
        <fullName evidence="3">RRM domain-containing protein</fullName>
    </recommendedName>
</protein>
<accession>B3M3Z6</accession>
<feature type="domain" description="RRM" evidence="3">
    <location>
        <begin position="78"/>
        <end position="129"/>
    </location>
</feature>
<dbReference type="EMBL" id="CH902618">
    <property type="protein sequence ID" value="EDV39330.1"/>
    <property type="molecule type" value="Genomic_DNA"/>
</dbReference>
<keyword evidence="5" id="KW-1185">Reference proteome</keyword>
<evidence type="ECO:0000313" key="4">
    <source>
        <dbReference type="EMBL" id="EDV39330.1"/>
    </source>
</evidence>
<feature type="compositionally biased region" description="Low complexity" evidence="2">
    <location>
        <begin position="13"/>
        <end position="26"/>
    </location>
</feature>
<dbReference type="Proteomes" id="UP000007801">
    <property type="component" value="Unassembled WGS sequence"/>
</dbReference>
<dbReference type="InterPro" id="IPR000504">
    <property type="entry name" value="RRM_dom"/>
</dbReference>
<dbReference type="eggNOG" id="KOG0118">
    <property type="taxonomic scope" value="Eukaryota"/>
</dbReference>
<dbReference type="KEGG" id="dan:6507884"/>
<name>B3M3Z6_DROAN</name>
<evidence type="ECO:0000313" key="5">
    <source>
        <dbReference type="Proteomes" id="UP000007801"/>
    </source>
</evidence>
<organism evidence="4 5">
    <name type="scientific">Drosophila ananassae</name>
    <name type="common">Fruit fly</name>
    <dbReference type="NCBI Taxonomy" id="7217"/>
    <lineage>
        <taxon>Eukaryota</taxon>
        <taxon>Metazoa</taxon>
        <taxon>Ecdysozoa</taxon>
        <taxon>Arthropoda</taxon>
        <taxon>Hexapoda</taxon>
        <taxon>Insecta</taxon>
        <taxon>Pterygota</taxon>
        <taxon>Neoptera</taxon>
        <taxon>Endopterygota</taxon>
        <taxon>Diptera</taxon>
        <taxon>Brachycera</taxon>
        <taxon>Muscomorpha</taxon>
        <taxon>Ephydroidea</taxon>
        <taxon>Drosophilidae</taxon>
        <taxon>Drosophila</taxon>
        <taxon>Sophophora</taxon>
    </lineage>
</organism>
<dbReference type="InterPro" id="IPR035979">
    <property type="entry name" value="RBD_domain_sf"/>
</dbReference>
<feature type="compositionally biased region" description="Low complexity" evidence="2">
    <location>
        <begin position="163"/>
        <end position="178"/>
    </location>
</feature>